<keyword evidence="2" id="KW-0808">Transferase</keyword>
<dbReference type="InterPro" id="IPR050317">
    <property type="entry name" value="Plant_Fungal_Acyltransferase"/>
</dbReference>
<dbReference type="Pfam" id="PF02458">
    <property type="entry name" value="Transferase"/>
    <property type="match status" value="1"/>
</dbReference>
<proteinExistence type="inferred from homology"/>
<evidence type="ECO:0000256" key="1">
    <source>
        <dbReference type="ARBA" id="ARBA00009861"/>
    </source>
</evidence>
<dbReference type="InterPro" id="IPR023213">
    <property type="entry name" value="CAT-like_dom_sf"/>
</dbReference>
<dbReference type="Proteomes" id="UP000829196">
    <property type="component" value="Unassembled WGS sequence"/>
</dbReference>
<keyword evidence="3" id="KW-0012">Acyltransferase</keyword>
<evidence type="ECO:0000313" key="5">
    <source>
        <dbReference type="Proteomes" id="UP000829196"/>
    </source>
</evidence>
<gene>
    <name evidence="4" type="ORF">KFK09_006181</name>
</gene>
<keyword evidence="5" id="KW-1185">Reference proteome</keyword>
<dbReference type="PANTHER" id="PTHR31642:SF310">
    <property type="entry name" value="FATTY ALCOHOL:CAFFEOYL-COA ACYLTRANSFERASE"/>
    <property type="match status" value="1"/>
</dbReference>
<dbReference type="SMR" id="A0A8T3BN83"/>
<comment type="similarity">
    <text evidence="1">Belongs to the plant acyltransferase family.</text>
</comment>
<name>A0A8T3BN83_DENNO</name>
<evidence type="ECO:0000256" key="2">
    <source>
        <dbReference type="ARBA" id="ARBA00022679"/>
    </source>
</evidence>
<comment type="caution">
    <text evidence="4">The sequence shown here is derived from an EMBL/GenBank/DDBJ whole genome shotgun (WGS) entry which is preliminary data.</text>
</comment>
<dbReference type="GO" id="GO:0016747">
    <property type="term" value="F:acyltransferase activity, transferring groups other than amino-acyl groups"/>
    <property type="evidence" value="ECO:0007669"/>
    <property type="project" value="TreeGrafter"/>
</dbReference>
<dbReference type="Gene3D" id="3.30.559.10">
    <property type="entry name" value="Chloramphenicol acetyltransferase-like domain"/>
    <property type="match status" value="1"/>
</dbReference>
<protein>
    <submittedName>
        <fullName evidence="4">Uncharacterized protein</fullName>
    </submittedName>
</protein>
<organism evidence="4 5">
    <name type="scientific">Dendrobium nobile</name>
    <name type="common">Orchid</name>
    <dbReference type="NCBI Taxonomy" id="94219"/>
    <lineage>
        <taxon>Eukaryota</taxon>
        <taxon>Viridiplantae</taxon>
        <taxon>Streptophyta</taxon>
        <taxon>Embryophyta</taxon>
        <taxon>Tracheophyta</taxon>
        <taxon>Spermatophyta</taxon>
        <taxon>Magnoliopsida</taxon>
        <taxon>Liliopsida</taxon>
        <taxon>Asparagales</taxon>
        <taxon>Orchidaceae</taxon>
        <taxon>Epidendroideae</taxon>
        <taxon>Malaxideae</taxon>
        <taxon>Dendrobiinae</taxon>
        <taxon>Dendrobium</taxon>
    </lineage>
</organism>
<reference evidence="4" key="1">
    <citation type="journal article" date="2022" name="Front. Genet.">
        <title>Chromosome-Scale Assembly of the Dendrobium nobile Genome Provides Insights Into the Molecular Mechanism of the Biosynthesis of the Medicinal Active Ingredient of Dendrobium.</title>
        <authorList>
            <person name="Xu Q."/>
            <person name="Niu S.-C."/>
            <person name="Li K.-L."/>
            <person name="Zheng P.-J."/>
            <person name="Zhang X.-J."/>
            <person name="Jia Y."/>
            <person name="Liu Y."/>
            <person name="Niu Y.-X."/>
            <person name="Yu L.-H."/>
            <person name="Chen D.-F."/>
            <person name="Zhang G.-Q."/>
        </authorList>
    </citation>
    <scope>NUCLEOTIDE SEQUENCE</scope>
    <source>
        <tissue evidence="4">Leaf</tissue>
    </source>
</reference>
<dbReference type="PANTHER" id="PTHR31642">
    <property type="entry name" value="TRICHOTHECENE 3-O-ACETYLTRANSFERASE"/>
    <property type="match status" value="1"/>
</dbReference>
<accession>A0A8T3BN83</accession>
<dbReference type="OrthoDB" id="1918817at2759"/>
<dbReference type="EMBL" id="JAGYWB010000006">
    <property type="protein sequence ID" value="KAI0518745.1"/>
    <property type="molecule type" value="Genomic_DNA"/>
</dbReference>
<dbReference type="AlphaFoldDB" id="A0A8T3BN83"/>
<sequence length="126" mass="13586">MAQMVKVVNSCLVPPALPTPTNPIWLSNLDLFAAPTHVPIVYFFRNSSSDPFPSPAASIKASLARVLVSYYPFAGRFAKSTEGRLEISCTGEGLCSSRLSLISRWMSSESTNLLLTTVACSSRPMG</sequence>
<evidence type="ECO:0000313" key="4">
    <source>
        <dbReference type="EMBL" id="KAI0518745.1"/>
    </source>
</evidence>
<evidence type="ECO:0000256" key="3">
    <source>
        <dbReference type="ARBA" id="ARBA00023315"/>
    </source>
</evidence>